<keyword evidence="3 5" id="KW-1133">Transmembrane helix</keyword>
<evidence type="ECO:0000256" key="3">
    <source>
        <dbReference type="ARBA" id="ARBA00022989"/>
    </source>
</evidence>
<dbReference type="SUPFAM" id="SSF144091">
    <property type="entry name" value="Rhomboid-like"/>
    <property type="match status" value="1"/>
</dbReference>
<dbReference type="STRING" id="1123501.Wenmar_01031"/>
<evidence type="ECO:0000256" key="4">
    <source>
        <dbReference type="ARBA" id="ARBA00023136"/>
    </source>
</evidence>
<dbReference type="PATRIC" id="fig|1123501.6.peg.1100"/>
<dbReference type="GO" id="GO:0016020">
    <property type="term" value="C:membrane"/>
    <property type="evidence" value="ECO:0007669"/>
    <property type="project" value="UniProtKB-SubCell"/>
</dbReference>
<feature type="domain" description="Peptidase S54 rhomboid" evidence="6">
    <location>
        <begin position="74"/>
        <end position="211"/>
    </location>
</feature>
<keyword evidence="8" id="KW-1185">Reference proteome</keyword>
<dbReference type="eggNOG" id="COG0705">
    <property type="taxonomic scope" value="Bacteria"/>
</dbReference>
<feature type="transmembrane region" description="Helical" evidence="5">
    <location>
        <begin position="12"/>
        <end position="32"/>
    </location>
</feature>
<feature type="transmembrane region" description="Helical" evidence="5">
    <location>
        <begin position="138"/>
        <end position="157"/>
    </location>
</feature>
<keyword evidence="2 5" id="KW-0812">Transmembrane</keyword>
<feature type="transmembrane region" description="Helical" evidence="5">
    <location>
        <begin position="110"/>
        <end position="132"/>
    </location>
</feature>
<organism evidence="7 8">
    <name type="scientific">Wenxinia marina DSM 24838</name>
    <dbReference type="NCBI Taxonomy" id="1123501"/>
    <lineage>
        <taxon>Bacteria</taxon>
        <taxon>Pseudomonadati</taxon>
        <taxon>Pseudomonadota</taxon>
        <taxon>Alphaproteobacteria</taxon>
        <taxon>Rhodobacterales</taxon>
        <taxon>Roseobacteraceae</taxon>
        <taxon>Wenxinia</taxon>
    </lineage>
</organism>
<evidence type="ECO:0000256" key="5">
    <source>
        <dbReference type="SAM" id="Phobius"/>
    </source>
</evidence>
<dbReference type="AlphaFoldDB" id="A0A0D0QHY6"/>
<feature type="transmembrane region" description="Helical" evidence="5">
    <location>
        <begin position="169"/>
        <end position="187"/>
    </location>
</feature>
<dbReference type="Pfam" id="PF01694">
    <property type="entry name" value="Rhomboid"/>
    <property type="match status" value="1"/>
</dbReference>
<evidence type="ECO:0000256" key="2">
    <source>
        <dbReference type="ARBA" id="ARBA00022692"/>
    </source>
</evidence>
<accession>A0A0D0QHY6</accession>
<gene>
    <name evidence="7" type="ORF">Wenmar_01031</name>
</gene>
<dbReference type="InterPro" id="IPR035952">
    <property type="entry name" value="Rhomboid-like_sf"/>
</dbReference>
<evidence type="ECO:0000313" key="7">
    <source>
        <dbReference type="EMBL" id="KIQ70653.1"/>
    </source>
</evidence>
<feature type="transmembrane region" description="Helical" evidence="5">
    <location>
        <begin position="193"/>
        <end position="215"/>
    </location>
</feature>
<sequence length="226" mass="23692">MQEESPFGAVPPLVVALTIVAALVEAILALGAEGLVGGPAAVGWRSQAVADWGVSPLVFEQVAYRGDWSFDLVRRFVTYAFIQGGVTPALFGIALLLALGKFVGEIFHPVALAILLLLCTVMGAVAFCAIFSGPIALIGLFPAVYGLIGAFTYLLWLKLGGLGQNRLTAFRLIGVLMAFQLAFSLLFGASPVWVAEVAGFVTGFASSVLLAPGGWSGFVERMRARG</sequence>
<dbReference type="EMBL" id="AONG01000005">
    <property type="protein sequence ID" value="KIQ70653.1"/>
    <property type="molecule type" value="Genomic_DNA"/>
</dbReference>
<dbReference type="OrthoDB" id="7836448at2"/>
<evidence type="ECO:0000313" key="8">
    <source>
        <dbReference type="Proteomes" id="UP000035100"/>
    </source>
</evidence>
<name>A0A0D0QHY6_9RHOB</name>
<protein>
    <submittedName>
        <fullName evidence="7">Putative membrane protein</fullName>
    </submittedName>
</protein>
<keyword evidence="4 5" id="KW-0472">Membrane</keyword>
<proteinExistence type="predicted"/>
<dbReference type="Gene3D" id="1.20.1540.10">
    <property type="entry name" value="Rhomboid-like"/>
    <property type="match status" value="1"/>
</dbReference>
<feature type="transmembrane region" description="Helical" evidence="5">
    <location>
        <begin position="76"/>
        <end position="98"/>
    </location>
</feature>
<reference evidence="7 8" key="1">
    <citation type="submission" date="2013-01" db="EMBL/GenBank/DDBJ databases">
        <authorList>
            <person name="Fiebig A."/>
            <person name="Goeker M."/>
            <person name="Klenk H.-P.P."/>
        </authorList>
    </citation>
    <scope>NUCLEOTIDE SEQUENCE [LARGE SCALE GENOMIC DNA]</scope>
    <source>
        <strain evidence="7 8">DSM 24838</strain>
    </source>
</reference>
<comment type="caution">
    <text evidence="7">The sequence shown here is derived from an EMBL/GenBank/DDBJ whole genome shotgun (WGS) entry which is preliminary data.</text>
</comment>
<dbReference type="Proteomes" id="UP000035100">
    <property type="component" value="Unassembled WGS sequence"/>
</dbReference>
<evidence type="ECO:0000259" key="6">
    <source>
        <dbReference type="Pfam" id="PF01694"/>
    </source>
</evidence>
<dbReference type="GO" id="GO:0004252">
    <property type="term" value="F:serine-type endopeptidase activity"/>
    <property type="evidence" value="ECO:0007669"/>
    <property type="project" value="InterPro"/>
</dbReference>
<dbReference type="RefSeq" id="WP_018302814.1">
    <property type="nucleotide sequence ID" value="NZ_KB902288.1"/>
</dbReference>
<evidence type="ECO:0000256" key="1">
    <source>
        <dbReference type="ARBA" id="ARBA00004141"/>
    </source>
</evidence>
<dbReference type="InterPro" id="IPR022764">
    <property type="entry name" value="Peptidase_S54_rhomboid_dom"/>
</dbReference>
<comment type="subcellular location">
    <subcellularLocation>
        <location evidence="1">Membrane</location>
        <topology evidence="1">Multi-pass membrane protein</topology>
    </subcellularLocation>
</comment>